<evidence type="ECO:0000313" key="2">
    <source>
        <dbReference type="Proteomes" id="UP000593567"/>
    </source>
</evidence>
<protein>
    <submittedName>
        <fullName evidence="1">Uncharacterized protein</fullName>
    </submittedName>
</protein>
<proteinExistence type="predicted"/>
<keyword evidence="2" id="KW-1185">Reference proteome</keyword>
<organism evidence="1 2">
    <name type="scientific">Bugula neritina</name>
    <name type="common">Brown bryozoan</name>
    <name type="synonym">Sertularia neritina</name>
    <dbReference type="NCBI Taxonomy" id="10212"/>
    <lineage>
        <taxon>Eukaryota</taxon>
        <taxon>Metazoa</taxon>
        <taxon>Spiralia</taxon>
        <taxon>Lophotrochozoa</taxon>
        <taxon>Bryozoa</taxon>
        <taxon>Gymnolaemata</taxon>
        <taxon>Cheilostomatida</taxon>
        <taxon>Flustrina</taxon>
        <taxon>Buguloidea</taxon>
        <taxon>Bugulidae</taxon>
        <taxon>Bugula</taxon>
    </lineage>
</organism>
<reference evidence="1" key="1">
    <citation type="submission" date="2020-06" db="EMBL/GenBank/DDBJ databases">
        <title>Draft genome of Bugula neritina, a colonial animal packing powerful symbionts and potential medicines.</title>
        <authorList>
            <person name="Rayko M."/>
        </authorList>
    </citation>
    <scope>NUCLEOTIDE SEQUENCE [LARGE SCALE GENOMIC DNA]</scope>
    <source>
        <strain evidence="1">Kwan_BN1</strain>
    </source>
</reference>
<sequence>MEREKDLMMMENEELRNKLCCAEREMGLRNKIELAIGRNYIKNIKRENKGLKAQVNYLQQVKVCLFLLTLLFG</sequence>
<comment type="caution">
    <text evidence="1">The sequence shown here is derived from an EMBL/GenBank/DDBJ whole genome shotgun (WGS) entry which is preliminary data.</text>
</comment>
<gene>
    <name evidence="1" type="ORF">EB796_021419</name>
</gene>
<name>A0A7J7J4E2_BUGNE</name>
<evidence type="ECO:0000313" key="1">
    <source>
        <dbReference type="EMBL" id="KAF6020288.1"/>
    </source>
</evidence>
<dbReference type="EMBL" id="VXIV02003183">
    <property type="protein sequence ID" value="KAF6020288.1"/>
    <property type="molecule type" value="Genomic_DNA"/>
</dbReference>
<dbReference type="Proteomes" id="UP000593567">
    <property type="component" value="Unassembled WGS sequence"/>
</dbReference>
<accession>A0A7J7J4E2</accession>
<dbReference type="AlphaFoldDB" id="A0A7J7J4E2"/>